<dbReference type="AlphaFoldDB" id="F0T6D9"/>
<dbReference type="PANTHER" id="PTHR40660:SF1">
    <property type="entry name" value="5'-PHOSPHATE OXIDASE PUTATIVE DOMAIN-CONTAINING PROTEIN-RELATED"/>
    <property type="match status" value="1"/>
</dbReference>
<dbReference type="InterPro" id="IPR011576">
    <property type="entry name" value="Pyridox_Oxase_N"/>
</dbReference>
<protein>
    <submittedName>
        <fullName evidence="2">Pyridoxamine 5'-phosphate oxidase-related FMN-binding protein</fullName>
    </submittedName>
</protein>
<dbReference type="PANTHER" id="PTHR40660">
    <property type="entry name" value="5'-PHOSPHATE OXIDASE PUTATIVE DOMAIN-CONTAINING PROTEIN-RELATED"/>
    <property type="match status" value="1"/>
</dbReference>
<dbReference type="Gene3D" id="2.30.110.10">
    <property type="entry name" value="Electron Transport, Fmn-binding Protein, Chain A"/>
    <property type="match status" value="1"/>
</dbReference>
<name>F0T6D9_METLA</name>
<proteinExistence type="predicted"/>
<reference evidence="2 3" key="2">
    <citation type="journal article" date="2014" name="Int. J. Syst. Evol. Microbiol.">
        <title>Methanobacterium paludis sp. nov. and a novel strain of Methanobacterium lacus isolated from northern peatlands.</title>
        <authorList>
            <person name="Cadillo-Quiroz H."/>
            <person name="Brauer S.L."/>
            <person name="Goodson N."/>
            <person name="Yavitt J.B."/>
            <person name="Zinder S.H."/>
        </authorList>
    </citation>
    <scope>NUCLEOTIDE SEQUENCE [LARGE SCALE GENOMIC DNA]</scope>
    <source>
        <strain evidence="2 3">AL-21</strain>
    </source>
</reference>
<keyword evidence="3" id="KW-1185">Reference proteome</keyword>
<evidence type="ECO:0000313" key="2">
    <source>
        <dbReference type="EMBL" id="ADZ09454.1"/>
    </source>
</evidence>
<dbReference type="HOGENOM" id="CLU_118461_1_0_2"/>
<dbReference type="KEGG" id="mel:Metbo_1211"/>
<dbReference type="InterPro" id="IPR012349">
    <property type="entry name" value="Split_barrel_FMN-bd"/>
</dbReference>
<dbReference type="EMBL" id="CP002551">
    <property type="protein sequence ID" value="ADZ09454.1"/>
    <property type="molecule type" value="Genomic_DNA"/>
</dbReference>
<accession>F0T6D9</accession>
<reference evidence="3" key="1">
    <citation type="submission" date="2011-02" db="EMBL/GenBank/DDBJ databases">
        <title>Complete sequence of Methanobacterium sp. AL-21.</title>
        <authorList>
            <consortium name="US DOE Joint Genome Institute"/>
            <person name="Lucas S."/>
            <person name="Copeland A."/>
            <person name="Lapidus A."/>
            <person name="Cheng J.-F."/>
            <person name="Goodwin L."/>
            <person name="Pitluck S."/>
            <person name="Chertkov O."/>
            <person name="Detter J.C."/>
            <person name="Han C."/>
            <person name="Tapia R."/>
            <person name="Land M."/>
            <person name="Hauser L."/>
            <person name="Kyrpides N."/>
            <person name="Ivanova N."/>
            <person name="Mikhailova N."/>
            <person name="Pagani I."/>
            <person name="Cadillo-Quiroz H."/>
            <person name="Imachi H."/>
            <person name="Zinder S."/>
            <person name="Liu W."/>
            <person name="Woyke T."/>
        </authorList>
    </citation>
    <scope>NUCLEOTIDE SEQUENCE [LARGE SCALE GENOMIC DNA]</scope>
    <source>
        <strain evidence="3">AL-21</strain>
    </source>
</reference>
<gene>
    <name evidence="2" type="ordered locus">Metbo_1211</name>
</gene>
<dbReference type="Pfam" id="PF01243">
    <property type="entry name" value="PNPOx_N"/>
    <property type="match status" value="1"/>
</dbReference>
<dbReference type="Proteomes" id="UP000007490">
    <property type="component" value="Chromosome"/>
</dbReference>
<dbReference type="OrthoDB" id="11359at2157"/>
<organism evidence="2 3">
    <name type="scientific">Methanobacterium lacus (strain AL-21)</name>
    <dbReference type="NCBI Taxonomy" id="877455"/>
    <lineage>
        <taxon>Archaea</taxon>
        <taxon>Methanobacteriati</taxon>
        <taxon>Methanobacteriota</taxon>
        <taxon>Methanomada group</taxon>
        <taxon>Methanobacteria</taxon>
        <taxon>Methanobacteriales</taxon>
        <taxon>Methanobacteriaceae</taxon>
        <taxon>Methanobacterium</taxon>
    </lineage>
</organism>
<evidence type="ECO:0000313" key="3">
    <source>
        <dbReference type="Proteomes" id="UP000007490"/>
    </source>
</evidence>
<evidence type="ECO:0000259" key="1">
    <source>
        <dbReference type="Pfam" id="PF01243"/>
    </source>
</evidence>
<dbReference type="SUPFAM" id="SSF50475">
    <property type="entry name" value="FMN-binding split barrel"/>
    <property type="match status" value="1"/>
</dbReference>
<dbReference type="GeneID" id="10277662"/>
<feature type="domain" description="Pyridoxamine 5'-phosphate oxidase N-terminal" evidence="1">
    <location>
        <begin position="5"/>
        <end position="119"/>
    </location>
</feature>
<sequence length="131" mass="14776">MSMTNEMMDAIEKDLVFLATATEDGIPNVVPIGFARPLDEDTILIADNYMNKSRKNLEKNPWISLVTKDSQKNPFQFKGKVEIFESGKYFDTVTEWGQNAMTKLTPKAAILMKVEEIYSIQPGPEAGKKIE</sequence>
<dbReference type="eggNOG" id="arCOG00518">
    <property type="taxonomic scope" value="Archaea"/>
</dbReference>
<dbReference type="STRING" id="877455.Metbo_1211"/>
<dbReference type="RefSeq" id="WP_013644805.1">
    <property type="nucleotide sequence ID" value="NC_015216.1"/>
</dbReference>